<accession>A0A1Y2J2M9</accession>
<keyword evidence="3" id="KW-1185">Reference proteome</keyword>
<protein>
    <submittedName>
        <fullName evidence="2">Uncharacterized protein</fullName>
    </submittedName>
</protein>
<dbReference type="EMBL" id="KZ084087">
    <property type="protein sequence ID" value="OSD07665.1"/>
    <property type="molecule type" value="Genomic_DNA"/>
</dbReference>
<organism evidence="2 3">
    <name type="scientific">Trametes coccinea (strain BRFM310)</name>
    <name type="common">Pycnoporus coccineus</name>
    <dbReference type="NCBI Taxonomy" id="1353009"/>
    <lineage>
        <taxon>Eukaryota</taxon>
        <taxon>Fungi</taxon>
        <taxon>Dikarya</taxon>
        <taxon>Basidiomycota</taxon>
        <taxon>Agaricomycotina</taxon>
        <taxon>Agaricomycetes</taxon>
        <taxon>Polyporales</taxon>
        <taxon>Polyporaceae</taxon>
        <taxon>Trametes</taxon>
    </lineage>
</organism>
<feature type="compositionally biased region" description="Pro residues" evidence="1">
    <location>
        <begin position="87"/>
        <end position="102"/>
    </location>
</feature>
<proteinExistence type="predicted"/>
<sequence>MSSRSIALSRIPHRIMPGATCTSLTQSVNAMLLRMPNETVKGVTAIMMSEAPAISIRRRRSSIEDCCMEHPGQGRKAFSATPYIALPPSPLNTRPPTPPSSSPNPWQDTGMRFAGGGPSQVRPSIPVKFAASSTTWSKAMSRFWRAQHLYAEPRAESNANEWCVQPNEQRVAQRRTGRNVRMRYLV</sequence>
<feature type="region of interest" description="Disordered" evidence="1">
    <location>
        <begin position="87"/>
        <end position="110"/>
    </location>
</feature>
<dbReference type="AlphaFoldDB" id="A0A1Y2J2M9"/>
<gene>
    <name evidence="2" type="ORF">PYCCODRAFT_338436</name>
</gene>
<dbReference type="Proteomes" id="UP000193067">
    <property type="component" value="Unassembled WGS sequence"/>
</dbReference>
<name>A0A1Y2J2M9_TRAC3</name>
<evidence type="ECO:0000313" key="2">
    <source>
        <dbReference type="EMBL" id="OSD07665.1"/>
    </source>
</evidence>
<reference evidence="2 3" key="1">
    <citation type="journal article" date="2015" name="Biotechnol. Biofuels">
        <title>Enhanced degradation of softwood versus hardwood by the white-rot fungus Pycnoporus coccineus.</title>
        <authorList>
            <person name="Couturier M."/>
            <person name="Navarro D."/>
            <person name="Chevret D."/>
            <person name="Henrissat B."/>
            <person name="Piumi F."/>
            <person name="Ruiz-Duenas F.J."/>
            <person name="Martinez A.T."/>
            <person name="Grigoriev I.V."/>
            <person name="Riley R."/>
            <person name="Lipzen A."/>
            <person name="Berrin J.G."/>
            <person name="Master E.R."/>
            <person name="Rosso M.N."/>
        </authorList>
    </citation>
    <scope>NUCLEOTIDE SEQUENCE [LARGE SCALE GENOMIC DNA]</scope>
    <source>
        <strain evidence="2 3">BRFM310</strain>
    </source>
</reference>
<evidence type="ECO:0000256" key="1">
    <source>
        <dbReference type="SAM" id="MobiDB-lite"/>
    </source>
</evidence>
<evidence type="ECO:0000313" key="3">
    <source>
        <dbReference type="Proteomes" id="UP000193067"/>
    </source>
</evidence>